<sequence>MNAQPDFLPYARQDVSPEDRAAVEAILRSDWLTGGPAVEAFEAVLADAVNAGHAIACSSGTAALHLALAGLGIGQGDTCIVPAITFAATANAARYLGARVVFADVDPATGLMTEETVEEAVSRAGGSVSAILPVHLAGQCADVTAIREAYPDIILIEDAAHAIGSAERGRTVGSASHSDAVCFSFHPVKTITCGEGGAVTLRDKEIADRIRSLRSHGIVRNRNPKGGATCRWHYSQEAMGWNYRLTDIQAALGRSQLSRLDTFVARRRSLVARYDSLLGSLSPAIRRLGRRAECDPCWHLYVARIDFNACGTSREAVMNELSNRGIGTQVHYIPVYHHPAHGCGDSFSLPGAEAYYQSCLSLPLFPAMRDDDPDRVVDALRSVLGL</sequence>
<gene>
    <name evidence="3" type="primary">pseC</name>
    <name evidence="3" type="ORF">ACFOOR_10875</name>
</gene>
<dbReference type="EMBL" id="JBHRSV010000020">
    <property type="protein sequence ID" value="MFC2926608.1"/>
    <property type="molecule type" value="Genomic_DNA"/>
</dbReference>
<evidence type="ECO:0000256" key="1">
    <source>
        <dbReference type="ARBA" id="ARBA00037999"/>
    </source>
</evidence>
<keyword evidence="3" id="KW-0032">Aminotransferase</keyword>
<dbReference type="Proteomes" id="UP001595379">
    <property type="component" value="Unassembled WGS sequence"/>
</dbReference>
<dbReference type="GO" id="GO:0008483">
    <property type="term" value="F:transaminase activity"/>
    <property type="evidence" value="ECO:0007669"/>
    <property type="project" value="UniProtKB-KW"/>
</dbReference>
<evidence type="ECO:0000313" key="4">
    <source>
        <dbReference type="Proteomes" id="UP001595379"/>
    </source>
</evidence>
<keyword evidence="2" id="KW-0663">Pyridoxal phosphate</keyword>
<dbReference type="InterPro" id="IPR000653">
    <property type="entry name" value="DegT/StrS_aminotransferase"/>
</dbReference>
<dbReference type="InterPro" id="IPR020026">
    <property type="entry name" value="PseC"/>
</dbReference>
<keyword evidence="4" id="KW-1185">Reference proteome</keyword>
<accession>A0ABV6ZZ14</accession>
<protein>
    <submittedName>
        <fullName evidence="3">UDP-4-amino-4, 6-dideoxy-N-acetyl-beta-L-altrosamine transaminase</fullName>
        <ecNumber evidence="3">2.6.1.92</ecNumber>
    </submittedName>
</protein>
<name>A0ABV6ZZ14_9PROT</name>
<comment type="caution">
    <text evidence="3">The sequence shown here is derived from an EMBL/GenBank/DDBJ whole genome shotgun (WGS) entry which is preliminary data.</text>
</comment>
<dbReference type="InterPro" id="IPR015424">
    <property type="entry name" value="PyrdxlP-dep_Trfase"/>
</dbReference>
<organism evidence="3 4">
    <name type="scientific">Hyphobacterium vulgare</name>
    <dbReference type="NCBI Taxonomy" id="1736751"/>
    <lineage>
        <taxon>Bacteria</taxon>
        <taxon>Pseudomonadati</taxon>
        <taxon>Pseudomonadota</taxon>
        <taxon>Alphaproteobacteria</taxon>
        <taxon>Maricaulales</taxon>
        <taxon>Maricaulaceae</taxon>
        <taxon>Hyphobacterium</taxon>
    </lineage>
</organism>
<dbReference type="CDD" id="cd00616">
    <property type="entry name" value="AHBA_syn"/>
    <property type="match status" value="1"/>
</dbReference>
<dbReference type="EC" id="2.6.1.92" evidence="3"/>
<keyword evidence="3" id="KW-0808">Transferase</keyword>
<dbReference type="PIRSF" id="PIRSF000390">
    <property type="entry name" value="PLP_StrS"/>
    <property type="match status" value="1"/>
</dbReference>
<dbReference type="NCBIfam" id="TIGR03588">
    <property type="entry name" value="PseC"/>
    <property type="match status" value="1"/>
</dbReference>
<proteinExistence type="inferred from homology"/>
<comment type="similarity">
    <text evidence="1 2">Belongs to the DegT/DnrJ/EryC1 family.</text>
</comment>
<dbReference type="Pfam" id="PF01041">
    <property type="entry name" value="DegT_DnrJ_EryC1"/>
    <property type="match status" value="1"/>
</dbReference>
<evidence type="ECO:0000256" key="2">
    <source>
        <dbReference type="RuleBase" id="RU004508"/>
    </source>
</evidence>
<dbReference type="RefSeq" id="WP_343164752.1">
    <property type="nucleotide sequence ID" value="NZ_JBHRSV010000020.1"/>
</dbReference>
<dbReference type="InterPro" id="IPR015421">
    <property type="entry name" value="PyrdxlP-dep_Trfase_major"/>
</dbReference>
<dbReference type="PANTHER" id="PTHR30244">
    <property type="entry name" value="TRANSAMINASE"/>
    <property type="match status" value="1"/>
</dbReference>
<dbReference type="PANTHER" id="PTHR30244:SF34">
    <property type="entry name" value="DTDP-4-AMINO-4,6-DIDEOXYGALACTOSE TRANSAMINASE"/>
    <property type="match status" value="1"/>
</dbReference>
<dbReference type="Gene3D" id="3.90.1150.10">
    <property type="entry name" value="Aspartate Aminotransferase, domain 1"/>
    <property type="match status" value="1"/>
</dbReference>
<dbReference type="Gene3D" id="3.40.640.10">
    <property type="entry name" value="Type I PLP-dependent aspartate aminotransferase-like (Major domain)"/>
    <property type="match status" value="1"/>
</dbReference>
<dbReference type="SUPFAM" id="SSF53383">
    <property type="entry name" value="PLP-dependent transferases"/>
    <property type="match status" value="1"/>
</dbReference>
<evidence type="ECO:0000313" key="3">
    <source>
        <dbReference type="EMBL" id="MFC2926608.1"/>
    </source>
</evidence>
<reference evidence="4" key="1">
    <citation type="journal article" date="2019" name="Int. J. Syst. Evol. Microbiol.">
        <title>The Global Catalogue of Microorganisms (GCM) 10K type strain sequencing project: providing services to taxonomists for standard genome sequencing and annotation.</title>
        <authorList>
            <consortium name="The Broad Institute Genomics Platform"/>
            <consortium name="The Broad Institute Genome Sequencing Center for Infectious Disease"/>
            <person name="Wu L."/>
            <person name="Ma J."/>
        </authorList>
    </citation>
    <scope>NUCLEOTIDE SEQUENCE [LARGE SCALE GENOMIC DNA]</scope>
    <source>
        <strain evidence="4">KCTC 52487</strain>
    </source>
</reference>
<dbReference type="InterPro" id="IPR015422">
    <property type="entry name" value="PyrdxlP-dep_Trfase_small"/>
</dbReference>